<sequence>MQEIVYENTPGLIAWAEAHILGVHFRPDAKAIGHARDGELTGVVVFDTFTTTDCLLAVASDGGHRFLSRAFIVHVFAYPFLQLGYKRVTSLISADNEPSIRLCSKIGFQREGTMRRASEKGEDLLVFGMLREECRWLRPSRKPARLAL</sequence>
<keyword evidence="2" id="KW-1185">Reference proteome</keyword>
<organism evidence="1 2">
    <name type="scientific">Breoghania corrubedonensis</name>
    <dbReference type="NCBI Taxonomy" id="665038"/>
    <lineage>
        <taxon>Bacteria</taxon>
        <taxon>Pseudomonadati</taxon>
        <taxon>Pseudomonadota</taxon>
        <taxon>Alphaproteobacteria</taxon>
        <taxon>Hyphomicrobiales</taxon>
        <taxon>Stappiaceae</taxon>
        <taxon>Breoghania</taxon>
    </lineage>
</organism>
<dbReference type="SUPFAM" id="SSF55729">
    <property type="entry name" value="Acyl-CoA N-acyltransferases (Nat)"/>
    <property type="match status" value="1"/>
</dbReference>
<dbReference type="OrthoDB" id="7906945at2"/>
<dbReference type="EMBL" id="QAYG01000016">
    <property type="protein sequence ID" value="PTW53566.1"/>
    <property type="molecule type" value="Genomic_DNA"/>
</dbReference>
<protein>
    <recommendedName>
        <fullName evidence="3">RimJ/RimL family protein N-acetyltransferase</fullName>
    </recommendedName>
</protein>
<proteinExistence type="predicted"/>
<evidence type="ECO:0008006" key="3">
    <source>
        <dbReference type="Google" id="ProtNLM"/>
    </source>
</evidence>
<dbReference type="InterPro" id="IPR016181">
    <property type="entry name" value="Acyl_CoA_acyltransferase"/>
</dbReference>
<dbReference type="Gene3D" id="3.40.630.30">
    <property type="match status" value="1"/>
</dbReference>
<name>A0A2T5UPY1_9HYPH</name>
<dbReference type="AlphaFoldDB" id="A0A2T5UPY1"/>
<comment type="caution">
    <text evidence="1">The sequence shown here is derived from an EMBL/GenBank/DDBJ whole genome shotgun (WGS) entry which is preliminary data.</text>
</comment>
<dbReference type="RefSeq" id="WP_107992089.1">
    <property type="nucleotide sequence ID" value="NZ_QAYG01000016.1"/>
</dbReference>
<dbReference type="Proteomes" id="UP000244081">
    <property type="component" value="Unassembled WGS sequence"/>
</dbReference>
<gene>
    <name evidence="1" type="ORF">C8N35_11621</name>
</gene>
<evidence type="ECO:0000313" key="2">
    <source>
        <dbReference type="Proteomes" id="UP000244081"/>
    </source>
</evidence>
<evidence type="ECO:0000313" key="1">
    <source>
        <dbReference type="EMBL" id="PTW53566.1"/>
    </source>
</evidence>
<accession>A0A2T5UPY1</accession>
<reference evidence="1 2" key="1">
    <citation type="submission" date="2018-04" db="EMBL/GenBank/DDBJ databases">
        <title>Genomic Encyclopedia of Archaeal and Bacterial Type Strains, Phase II (KMG-II): from individual species to whole genera.</title>
        <authorList>
            <person name="Goeker M."/>
        </authorList>
    </citation>
    <scope>NUCLEOTIDE SEQUENCE [LARGE SCALE GENOMIC DNA]</scope>
    <source>
        <strain evidence="1 2">DSM 23382</strain>
    </source>
</reference>